<dbReference type="EMBL" id="JAUHLN010000004">
    <property type="protein sequence ID" value="MDN4074969.1"/>
    <property type="molecule type" value="Genomic_DNA"/>
</dbReference>
<dbReference type="Gene3D" id="3.30.559.10">
    <property type="entry name" value="Chloramphenicol acetyltransferase-like domain"/>
    <property type="match status" value="2"/>
</dbReference>
<proteinExistence type="predicted"/>
<dbReference type="SMART" id="SM01059">
    <property type="entry name" value="CAT"/>
    <property type="match status" value="1"/>
</dbReference>
<dbReference type="Pfam" id="PF00302">
    <property type="entry name" value="CAT"/>
    <property type="match status" value="1"/>
</dbReference>
<dbReference type="InterPro" id="IPR001707">
    <property type="entry name" value="Cmp_AcTrfase"/>
</dbReference>
<dbReference type="RefSeq" id="WP_290401363.1">
    <property type="nucleotide sequence ID" value="NZ_JAUHLN010000004.1"/>
</dbReference>
<dbReference type="SUPFAM" id="SSF52777">
    <property type="entry name" value="CoA-dependent acyltransferases"/>
    <property type="match status" value="2"/>
</dbReference>
<dbReference type="InterPro" id="IPR023213">
    <property type="entry name" value="CAT-like_dom_sf"/>
</dbReference>
<accession>A0ABT8EAM1</accession>
<name>A0ABT8EAM1_9BACL</name>
<protein>
    <submittedName>
        <fullName evidence="1">CatA-like O-acetyltransferase</fullName>
    </submittedName>
</protein>
<evidence type="ECO:0000313" key="1">
    <source>
        <dbReference type="EMBL" id="MDN4074969.1"/>
    </source>
</evidence>
<evidence type="ECO:0000313" key="2">
    <source>
        <dbReference type="Proteomes" id="UP001168694"/>
    </source>
</evidence>
<organism evidence="1 2">
    <name type="scientific">Fictibacillus terranigra</name>
    <dbReference type="NCBI Taxonomy" id="3058424"/>
    <lineage>
        <taxon>Bacteria</taxon>
        <taxon>Bacillati</taxon>
        <taxon>Bacillota</taxon>
        <taxon>Bacilli</taxon>
        <taxon>Bacillales</taxon>
        <taxon>Fictibacillaceae</taxon>
        <taxon>Fictibacillus</taxon>
    </lineage>
</organism>
<comment type="caution">
    <text evidence="1">The sequence shown here is derived from an EMBL/GenBank/DDBJ whole genome shotgun (WGS) entry which is preliminary data.</text>
</comment>
<sequence length="114" mass="13495">MNRENWNRTQYFEHYLGQKCTFSLTAIIDITTLLEQLRNKEIKRYPAFIYMVSRIVNAHVEFRTSFDDEGNLGYWDEDNACSTSSHHAVCDGYHASLFIEELQQLANNFHDWLP</sequence>
<reference evidence="1" key="1">
    <citation type="submission" date="2023-06" db="EMBL/GenBank/DDBJ databases">
        <title>Draft Genome Sequences of Representative Paenibacillus Polymyxa, Bacillus cereus, Fictibacillus sp., and Brevibacillus agri Strains Isolated from Amazonian Dark Earth.</title>
        <authorList>
            <person name="Pellegrinetti T.A."/>
            <person name="Cunha I.C.M."/>
            <person name="Chaves M.G."/>
            <person name="Freitas A.S."/>
            <person name="Silva A.V.R."/>
            <person name="Tsai S.M."/>
            <person name="Mendes L.W."/>
        </authorList>
    </citation>
    <scope>NUCLEOTIDE SEQUENCE</scope>
    <source>
        <strain evidence="1">CENA-BCM004</strain>
    </source>
</reference>
<dbReference type="PANTHER" id="PTHR38474:SF2">
    <property type="entry name" value="CHLORAMPHENICOL ACETYLTRANSFERASE"/>
    <property type="match status" value="1"/>
</dbReference>
<keyword evidence="2" id="KW-1185">Reference proteome</keyword>
<gene>
    <name evidence="1" type="ORF">QYF49_18520</name>
</gene>
<dbReference type="Proteomes" id="UP001168694">
    <property type="component" value="Unassembled WGS sequence"/>
</dbReference>
<dbReference type="PANTHER" id="PTHR38474">
    <property type="entry name" value="SLR0299 PROTEIN"/>
    <property type="match status" value="1"/>
</dbReference>